<evidence type="ECO:0000256" key="4">
    <source>
        <dbReference type="ARBA" id="ARBA00022737"/>
    </source>
</evidence>
<feature type="coiled-coil region" evidence="8">
    <location>
        <begin position="319"/>
        <end position="346"/>
    </location>
</feature>
<keyword evidence="6 7" id="KW-0012">Acyltransferase</keyword>
<dbReference type="Pfam" id="PF04613">
    <property type="entry name" value="LpxD"/>
    <property type="match status" value="1"/>
</dbReference>
<comment type="catalytic activity">
    <reaction evidence="7">
        <text>a UDP-3-O-[(3R)-3-hydroxyacyl]-alpha-D-glucosamine + a (3R)-hydroxyacyl-[ACP] = a UDP-2-N,3-O-bis[(3R)-3-hydroxyacyl]-alpha-D-glucosamine + holo-[ACP] + H(+)</text>
        <dbReference type="Rhea" id="RHEA:53836"/>
        <dbReference type="Rhea" id="RHEA-COMP:9685"/>
        <dbReference type="Rhea" id="RHEA-COMP:9945"/>
        <dbReference type="ChEBI" id="CHEBI:15378"/>
        <dbReference type="ChEBI" id="CHEBI:64479"/>
        <dbReference type="ChEBI" id="CHEBI:78827"/>
        <dbReference type="ChEBI" id="CHEBI:137740"/>
        <dbReference type="ChEBI" id="CHEBI:137748"/>
        <dbReference type="EC" id="2.3.1.191"/>
    </reaction>
</comment>
<keyword evidence="2 7" id="KW-0441">Lipid A biosynthesis</keyword>
<comment type="function">
    <text evidence="7">Catalyzes the N-acylation of UDP-3-O-acylglucosamine using 3-hydroxyacyl-ACP as the acyl donor. Is involved in the biosynthesis of lipid A, a phosphorylated glycolipid that anchors the lipopolysaccharide to the outer membrane of the cell.</text>
</comment>
<dbReference type="GO" id="GO:0016410">
    <property type="term" value="F:N-acyltransferase activity"/>
    <property type="evidence" value="ECO:0007669"/>
    <property type="project" value="InterPro"/>
</dbReference>
<dbReference type="GO" id="GO:0016020">
    <property type="term" value="C:membrane"/>
    <property type="evidence" value="ECO:0007669"/>
    <property type="project" value="GOC"/>
</dbReference>
<organism evidence="10 11">
    <name type="scientific">Dechloromonas denitrificans</name>
    <dbReference type="NCBI Taxonomy" id="281362"/>
    <lineage>
        <taxon>Bacteria</taxon>
        <taxon>Pseudomonadati</taxon>
        <taxon>Pseudomonadota</taxon>
        <taxon>Betaproteobacteria</taxon>
        <taxon>Rhodocyclales</taxon>
        <taxon>Azonexaceae</taxon>
        <taxon>Dechloromonas</taxon>
    </lineage>
</organism>
<evidence type="ECO:0000313" key="11">
    <source>
        <dbReference type="Proteomes" id="UP000070186"/>
    </source>
</evidence>
<dbReference type="PROSITE" id="PS00101">
    <property type="entry name" value="HEXAPEP_TRANSFERASES"/>
    <property type="match status" value="1"/>
</dbReference>
<proteinExistence type="inferred from homology"/>
<comment type="pathway">
    <text evidence="7">Bacterial outer membrane biogenesis; LPS lipid A biosynthesis.</text>
</comment>
<dbReference type="AlphaFoldDB" id="A0A133XNY9"/>
<dbReference type="Gene3D" id="1.20.5.170">
    <property type="match status" value="1"/>
</dbReference>
<dbReference type="STRING" id="281362.AT959_00160"/>
<dbReference type="InterPro" id="IPR001451">
    <property type="entry name" value="Hexapep"/>
</dbReference>
<protein>
    <recommendedName>
        <fullName evidence="7">UDP-3-O-acylglucosamine N-acyltransferase</fullName>
        <ecNumber evidence="7">2.3.1.191</ecNumber>
    </recommendedName>
</protein>
<keyword evidence="8" id="KW-0175">Coiled coil</keyword>
<dbReference type="Gene3D" id="2.160.10.10">
    <property type="entry name" value="Hexapeptide repeat proteins"/>
    <property type="match status" value="1"/>
</dbReference>
<evidence type="ECO:0000256" key="7">
    <source>
        <dbReference type="HAMAP-Rule" id="MF_00523"/>
    </source>
</evidence>
<dbReference type="EC" id="2.3.1.191" evidence="7"/>
<evidence type="ECO:0000256" key="6">
    <source>
        <dbReference type="ARBA" id="ARBA00023315"/>
    </source>
</evidence>
<comment type="subunit">
    <text evidence="7">Homotrimer.</text>
</comment>
<feature type="domain" description="UDP-3-O-[3-hydroxymyristoyl] glucosamine N-acyltransferase non-repeat region" evidence="9">
    <location>
        <begin position="29"/>
        <end position="94"/>
    </location>
</feature>
<dbReference type="EMBL" id="LODL01000002">
    <property type="protein sequence ID" value="KXB32657.1"/>
    <property type="molecule type" value="Genomic_DNA"/>
</dbReference>
<keyword evidence="4 7" id="KW-0677">Repeat</keyword>
<keyword evidence="11" id="KW-1185">Reference proteome</keyword>
<evidence type="ECO:0000256" key="2">
    <source>
        <dbReference type="ARBA" id="ARBA00022556"/>
    </source>
</evidence>
<sequence length="347" mass="35596">MPAAAGVVLSLSDIAARLGGDVLGDAKTQIRQVATLASAGEGEIGFLANLKYKSQLRTTRASAVIVGPDFADGLDLPRIVTRNPYAYYARLATLLNPRVATAAGVHPTAFCGSEIPASVSVGANASIGLGVILGDSVVIHPGCVIGDGVRIGAGSVLYPNVTIYAGCSIGRNAILHSGVVIGADGFGFAPDQGQWVKIPQIGRVVIGDDVEIGASTTVDRGALDDTVIGDGCKLDNQIQIGHNCVIGKNCVVAACAAIAGSVELKDNVIVGGAAMIAGHVTIASGAVISGGSLVMKNITRPGQYTSVFPLEEHSHWLHNAAQIRHLAKLAERVSELEKKLKNTDIEG</sequence>
<evidence type="ECO:0000256" key="1">
    <source>
        <dbReference type="ARBA" id="ARBA00022516"/>
    </source>
</evidence>
<evidence type="ECO:0000256" key="8">
    <source>
        <dbReference type="SAM" id="Coils"/>
    </source>
</evidence>
<evidence type="ECO:0000256" key="3">
    <source>
        <dbReference type="ARBA" id="ARBA00022679"/>
    </source>
</evidence>
<dbReference type="Pfam" id="PF00132">
    <property type="entry name" value="Hexapep"/>
    <property type="match status" value="2"/>
</dbReference>
<dbReference type="HAMAP" id="MF_00523">
    <property type="entry name" value="LpxD"/>
    <property type="match status" value="1"/>
</dbReference>
<dbReference type="GO" id="GO:0103118">
    <property type="term" value="F:UDP-3-O-[(3R)-3-hydroxyacyl]-glucosamine N-acyltransferase activity"/>
    <property type="evidence" value="ECO:0007669"/>
    <property type="project" value="UniProtKB-EC"/>
</dbReference>
<dbReference type="GO" id="GO:0009245">
    <property type="term" value="P:lipid A biosynthetic process"/>
    <property type="evidence" value="ECO:0007669"/>
    <property type="project" value="UniProtKB-UniRule"/>
</dbReference>
<keyword evidence="1 7" id="KW-0444">Lipid biosynthesis</keyword>
<reference evidence="10 11" key="1">
    <citation type="submission" date="2015-12" db="EMBL/GenBank/DDBJ databases">
        <title>Nitrous oxide reduction kinetics distinguish bacteria harboring typical versus atypical NosZ.</title>
        <authorList>
            <person name="Yoon S."/>
            <person name="Nissen S."/>
            <person name="Park D."/>
            <person name="Sanford R.A."/>
            <person name="Loeffler F.E."/>
        </authorList>
    </citation>
    <scope>NUCLEOTIDE SEQUENCE [LARGE SCALE GENOMIC DNA]</scope>
    <source>
        <strain evidence="10 11">ATCC BAA-841</strain>
    </source>
</reference>
<keyword evidence="3 7" id="KW-0808">Transferase</keyword>
<accession>A0A133XNY9</accession>
<dbReference type="PANTHER" id="PTHR43378">
    <property type="entry name" value="UDP-3-O-ACYLGLUCOSAMINE N-ACYLTRANSFERASE"/>
    <property type="match status" value="1"/>
</dbReference>
<evidence type="ECO:0000259" key="9">
    <source>
        <dbReference type="Pfam" id="PF04613"/>
    </source>
</evidence>
<comment type="caution">
    <text evidence="10">The sequence shown here is derived from an EMBL/GenBank/DDBJ whole genome shotgun (WGS) entry which is preliminary data.</text>
</comment>
<dbReference type="NCBIfam" id="TIGR01853">
    <property type="entry name" value="lipid_A_lpxD"/>
    <property type="match status" value="1"/>
</dbReference>
<dbReference type="UniPathway" id="UPA00973"/>
<evidence type="ECO:0000313" key="10">
    <source>
        <dbReference type="EMBL" id="KXB32657.1"/>
    </source>
</evidence>
<dbReference type="SUPFAM" id="SSF51161">
    <property type="entry name" value="Trimeric LpxA-like enzymes"/>
    <property type="match status" value="1"/>
</dbReference>
<dbReference type="InterPro" id="IPR007691">
    <property type="entry name" value="LpxD"/>
</dbReference>
<dbReference type="Gene3D" id="3.40.1390.10">
    <property type="entry name" value="MurE/MurF, N-terminal domain"/>
    <property type="match status" value="1"/>
</dbReference>
<dbReference type="Proteomes" id="UP000070186">
    <property type="component" value="Unassembled WGS sequence"/>
</dbReference>
<name>A0A133XNY9_9RHOO</name>
<feature type="active site" description="Proton acceptor" evidence="7">
    <location>
        <position position="242"/>
    </location>
</feature>
<dbReference type="InterPro" id="IPR018357">
    <property type="entry name" value="Hexapep_transf_CS"/>
</dbReference>
<comment type="similarity">
    <text evidence="7">Belongs to the transferase hexapeptide repeat family. LpxD subfamily.</text>
</comment>
<gene>
    <name evidence="7" type="primary">lpxD</name>
    <name evidence="10" type="ORF">AT959_00160</name>
</gene>
<dbReference type="InterPro" id="IPR011004">
    <property type="entry name" value="Trimer_LpxA-like_sf"/>
</dbReference>
<dbReference type="Pfam" id="PF14602">
    <property type="entry name" value="Hexapep_2"/>
    <property type="match status" value="1"/>
</dbReference>
<dbReference type="InterPro" id="IPR020573">
    <property type="entry name" value="UDP_GlcNAc_AcTrfase_non-rep"/>
</dbReference>
<dbReference type="NCBIfam" id="NF002060">
    <property type="entry name" value="PRK00892.1"/>
    <property type="match status" value="1"/>
</dbReference>
<evidence type="ECO:0000256" key="5">
    <source>
        <dbReference type="ARBA" id="ARBA00023098"/>
    </source>
</evidence>
<dbReference type="PANTHER" id="PTHR43378:SF2">
    <property type="entry name" value="UDP-3-O-ACYLGLUCOSAMINE N-ACYLTRANSFERASE 1, MITOCHONDRIAL-RELATED"/>
    <property type="match status" value="1"/>
</dbReference>
<keyword evidence="5 7" id="KW-0443">Lipid metabolism</keyword>
<dbReference type="CDD" id="cd03352">
    <property type="entry name" value="LbH_LpxD"/>
    <property type="match status" value="1"/>
</dbReference>